<proteinExistence type="predicted"/>
<evidence type="ECO:0000256" key="1">
    <source>
        <dbReference type="SAM" id="Coils"/>
    </source>
</evidence>
<dbReference type="RefSeq" id="WP_167149028.1">
    <property type="nucleotide sequence ID" value="NZ_JAAMOX010000001.1"/>
</dbReference>
<evidence type="ECO:0000313" key="3">
    <source>
        <dbReference type="Proteomes" id="UP000541033"/>
    </source>
</evidence>
<dbReference type="Gene3D" id="3.30.450.40">
    <property type="match status" value="1"/>
</dbReference>
<organism evidence="2 3">
    <name type="scientific">Lysinibacter cavernae</name>
    <dbReference type="NCBI Taxonomy" id="1640652"/>
    <lineage>
        <taxon>Bacteria</taxon>
        <taxon>Bacillati</taxon>
        <taxon>Actinomycetota</taxon>
        <taxon>Actinomycetes</taxon>
        <taxon>Micrococcales</taxon>
        <taxon>Microbacteriaceae</taxon>
        <taxon>Lysinibacter</taxon>
    </lineage>
</organism>
<dbReference type="Proteomes" id="UP000541033">
    <property type="component" value="Unassembled WGS sequence"/>
</dbReference>
<evidence type="ECO:0008006" key="4">
    <source>
        <dbReference type="Google" id="ProtNLM"/>
    </source>
</evidence>
<comment type="caution">
    <text evidence="2">The sequence shown here is derived from an EMBL/GenBank/DDBJ whole genome shotgun (WGS) entry which is preliminary data.</text>
</comment>
<protein>
    <recommendedName>
        <fullName evidence="4">Transcriptional regulator</fullName>
    </recommendedName>
</protein>
<sequence length="442" mass="48615">MPNPWLALRRGESARERRRLLVRAHENAVTGETLPDGIRDVVRESWQRSLGTALDPELVPSTNIWERDQLEDYRRTHPLQSIMPVIQRLLIEDAEEAGLIVAVGDSAGRLLWIDGDDELRSQAEGMNFVAGADWSEAVVGMSAPGTAIELNHGIQVLGAEHFNRWAHQWSCTAVPVHDPVTKALLGVIDITGGDEVVAPHTLQLVEATVAAVEAELRIQTLRNDMVRAQARRGQGGSSDRRPVKGTGITRLNVLGRERGELYVGTEFIELSRRHAEILTLLAWNESGLSAERLSQLLYGRDDGALTLRAEMVRLRAVLKGIDPTLAPLSRPYRLPRTITLDVRDVLSALGRGAHRLALAAYPGVLLPESEAPGIADIRAEVSQTLREALLTDASIDVLMAYVQTPVGADDRQAWETCLRLLPARSPKRAHVLSRLEMMDASA</sequence>
<name>A0A7X5R0N8_9MICO</name>
<dbReference type="InterPro" id="IPR029016">
    <property type="entry name" value="GAF-like_dom_sf"/>
</dbReference>
<dbReference type="AlphaFoldDB" id="A0A7X5R0N8"/>
<keyword evidence="3" id="KW-1185">Reference proteome</keyword>
<keyword evidence="1" id="KW-0175">Coiled coil</keyword>
<accession>A0A7X5R0N8</accession>
<feature type="coiled-coil region" evidence="1">
    <location>
        <begin position="204"/>
        <end position="231"/>
    </location>
</feature>
<reference evidence="2 3" key="1">
    <citation type="submission" date="2020-02" db="EMBL/GenBank/DDBJ databases">
        <title>Sequencing the genomes of 1000 actinobacteria strains.</title>
        <authorList>
            <person name="Klenk H.-P."/>
        </authorList>
    </citation>
    <scope>NUCLEOTIDE SEQUENCE [LARGE SCALE GENOMIC DNA]</scope>
    <source>
        <strain evidence="2 3">DSM 27960</strain>
    </source>
</reference>
<dbReference type="EMBL" id="JAAMOX010000001">
    <property type="protein sequence ID" value="NIH53428.1"/>
    <property type="molecule type" value="Genomic_DNA"/>
</dbReference>
<evidence type="ECO:0000313" key="2">
    <source>
        <dbReference type="EMBL" id="NIH53428.1"/>
    </source>
</evidence>
<gene>
    <name evidence="2" type="ORF">FHX76_001296</name>
</gene>